<organism evidence="2">
    <name type="scientific">bioreactor metagenome</name>
    <dbReference type="NCBI Taxonomy" id="1076179"/>
    <lineage>
        <taxon>unclassified sequences</taxon>
        <taxon>metagenomes</taxon>
        <taxon>ecological metagenomes</taxon>
    </lineage>
</organism>
<proteinExistence type="predicted"/>
<dbReference type="EMBL" id="VSSQ01132401">
    <property type="protein sequence ID" value="MPN58969.1"/>
    <property type="molecule type" value="Genomic_DNA"/>
</dbReference>
<gene>
    <name evidence="2" type="ORF">SDC9_206686</name>
</gene>
<protein>
    <submittedName>
        <fullName evidence="2">Uncharacterized protein</fullName>
    </submittedName>
</protein>
<feature type="transmembrane region" description="Helical" evidence="1">
    <location>
        <begin position="12"/>
        <end position="34"/>
    </location>
</feature>
<reference evidence="2" key="1">
    <citation type="submission" date="2019-08" db="EMBL/GenBank/DDBJ databases">
        <authorList>
            <person name="Kucharzyk K."/>
            <person name="Murdoch R.W."/>
            <person name="Higgins S."/>
            <person name="Loffler F."/>
        </authorList>
    </citation>
    <scope>NUCLEOTIDE SEQUENCE</scope>
</reference>
<name>A0A645J8E0_9ZZZZ</name>
<evidence type="ECO:0000256" key="1">
    <source>
        <dbReference type="SAM" id="Phobius"/>
    </source>
</evidence>
<dbReference type="AlphaFoldDB" id="A0A645J8E0"/>
<comment type="caution">
    <text evidence="2">The sequence shown here is derived from an EMBL/GenBank/DDBJ whole genome shotgun (WGS) entry which is preliminary data.</text>
</comment>
<keyword evidence="1" id="KW-0472">Membrane</keyword>
<keyword evidence="1" id="KW-0812">Transmembrane</keyword>
<sequence>MDEQVLSSIGKIGFTAVVFAVTTAGFSILFVYLLRKKLFTDKKIVGGKSND</sequence>
<accession>A0A645J8E0</accession>
<evidence type="ECO:0000313" key="2">
    <source>
        <dbReference type="EMBL" id="MPN58969.1"/>
    </source>
</evidence>
<keyword evidence="1" id="KW-1133">Transmembrane helix</keyword>